<organism evidence="1 2">
    <name type="scientific">Candidatus Nitrospira neomarina</name>
    <dbReference type="NCBI Taxonomy" id="3020899"/>
    <lineage>
        <taxon>Bacteria</taxon>
        <taxon>Pseudomonadati</taxon>
        <taxon>Nitrospirota</taxon>
        <taxon>Nitrospiria</taxon>
        <taxon>Nitrospirales</taxon>
        <taxon>Nitrospiraceae</taxon>
        <taxon>Nitrospira</taxon>
    </lineage>
</organism>
<name>A0AA96K104_9BACT</name>
<keyword evidence="2" id="KW-1185">Reference proteome</keyword>
<evidence type="ECO:0000313" key="1">
    <source>
        <dbReference type="EMBL" id="WNM60194.1"/>
    </source>
</evidence>
<dbReference type="RefSeq" id="WP_312740635.1">
    <property type="nucleotide sequence ID" value="NZ_CP116968.1"/>
</dbReference>
<accession>A0AA96K104</accession>
<dbReference type="KEGG" id="nneo:PQG83_10485"/>
<proteinExistence type="predicted"/>
<dbReference type="EMBL" id="CP116968">
    <property type="protein sequence ID" value="WNM60194.1"/>
    <property type="molecule type" value="Genomic_DNA"/>
</dbReference>
<dbReference type="Proteomes" id="UP001302494">
    <property type="component" value="Chromosome"/>
</dbReference>
<gene>
    <name evidence="1" type="ORF">PQG83_10485</name>
</gene>
<dbReference type="AlphaFoldDB" id="A0AA96K104"/>
<sequence length="55" mass="6164">MLICFPIDTQLKDGSALRLALAEPKDIESLRQLYHVIVDEGTSFPHEQMRPAGLV</sequence>
<evidence type="ECO:0000313" key="2">
    <source>
        <dbReference type="Proteomes" id="UP001302494"/>
    </source>
</evidence>
<reference evidence="1 2" key="1">
    <citation type="submission" date="2023-01" db="EMBL/GenBank/DDBJ databases">
        <title>Cultivation and genomic characterization of new, ubiquitous marine nitrite-oxidizing bacteria from the Nitrospirales.</title>
        <authorList>
            <person name="Mueller A.J."/>
            <person name="Daebeler A."/>
            <person name="Herbold C.W."/>
            <person name="Kirkegaard R.H."/>
            <person name="Daims H."/>
        </authorList>
    </citation>
    <scope>NUCLEOTIDE SEQUENCE [LARGE SCALE GENOMIC DNA]</scope>
    <source>
        <strain evidence="1 2">DK</strain>
    </source>
</reference>
<protein>
    <submittedName>
        <fullName evidence="1">Uncharacterized protein</fullName>
    </submittedName>
</protein>